<dbReference type="AlphaFoldDB" id="A0A9N7R777"/>
<evidence type="ECO:0000313" key="2">
    <source>
        <dbReference type="EMBL" id="CAA0814519.1"/>
    </source>
</evidence>
<evidence type="ECO:0008006" key="4">
    <source>
        <dbReference type="Google" id="ProtNLM"/>
    </source>
</evidence>
<accession>A0A9N7R777</accession>
<proteinExistence type="predicted"/>
<evidence type="ECO:0000313" key="3">
    <source>
        <dbReference type="Proteomes" id="UP001153555"/>
    </source>
</evidence>
<sequence length="171" mass="19243">MSRRTYRQMAPPPDEDGSALTTAPAYQFGSAPAPTLHASARIPATGPNLGGQPGIPDVGEKERPIGTNQAKKQRNSKGRVKNDDDVNLDDDLKKFIDIEAATKKRQEDFLEAHERITHKKFETARLRRESVLLESYQKLLCMDTREMTEDVRAEHVLAMKMLREKLASNNN</sequence>
<dbReference type="PANTHER" id="PTHR45224:SF15">
    <property type="entry name" value="OS10G0563100 PROTEIN"/>
    <property type="match status" value="1"/>
</dbReference>
<evidence type="ECO:0000256" key="1">
    <source>
        <dbReference type="SAM" id="MobiDB-lite"/>
    </source>
</evidence>
<feature type="region of interest" description="Disordered" evidence="1">
    <location>
        <begin position="1"/>
        <end position="86"/>
    </location>
</feature>
<keyword evidence="3" id="KW-1185">Reference proteome</keyword>
<dbReference type="PANTHER" id="PTHR45224">
    <property type="entry name" value="OS01G0527900 PROTEIN-RELATED"/>
    <property type="match status" value="1"/>
</dbReference>
<gene>
    <name evidence="2" type="ORF">SHERM_14807</name>
</gene>
<reference evidence="2" key="1">
    <citation type="submission" date="2019-12" db="EMBL/GenBank/DDBJ databases">
        <authorList>
            <person name="Scholes J."/>
        </authorList>
    </citation>
    <scope>NUCLEOTIDE SEQUENCE</scope>
</reference>
<comment type="caution">
    <text evidence="2">The sequence shown here is derived from an EMBL/GenBank/DDBJ whole genome shotgun (WGS) entry which is preliminary data.</text>
</comment>
<dbReference type="EMBL" id="CACSLK010012206">
    <property type="protein sequence ID" value="CAA0814519.1"/>
    <property type="molecule type" value="Genomic_DNA"/>
</dbReference>
<name>A0A9N7R777_STRHE</name>
<protein>
    <recommendedName>
        <fullName evidence="4">No apical meristem-associated C-terminal domain-containing protein</fullName>
    </recommendedName>
</protein>
<dbReference type="OrthoDB" id="589878at2759"/>
<organism evidence="2 3">
    <name type="scientific">Striga hermonthica</name>
    <name type="common">Purple witchweed</name>
    <name type="synonym">Buchnera hermonthica</name>
    <dbReference type="NCBI Taxonomy" id="68872"/>
    <lineage>
        <taxon>Eukaryota</taxon>
        <taxon>Viridiplantae</taxon>
        <taxon>Streptophyta</taxon>
        <taxon>Embryophyta</taxon>
        <taxon>Tracheophyta</taxon>
        <taxon>Spermatophyta</taxon>
        <taxon>Magnoliopsida</taxon>
        <taxon>eudicotyledons</taxon>
        <taxon>Gunneridae</taxon>
        <taxon>Pentapetalae</taxon>
        <taxon>asterids</taxon>
        <taxon>lamiids</taxon>
        <taxon>Lamiales</taxon>
        <taxon>Orobanchaceae</taxon>
        <taxon>Buchnereae</taxon>
        <taxon>Striga</taxon>
    </lineage>
</organism>
<dbReference type="Proteomes" id="UP001153555">
    <property type="component" value="Unassembled WGS sequence"/>
</dbReference>